<evidence type="ECO:0000256" key="3">
    <source>
        <dbReference type="ARBA" id="ARBA00022723"/>
    </source>
</evidence>
<dbReference type="InterPro" id="IPR015881">
    <property type="entry name" value="ARHD_Rieske_2Fe_2S"/>
</dbReference>
<evidence type="ECO:0000256" key="6">
    <source>
        <dbReference type="ARBA" id="ARBA00023004"/>
    </source>
</evidence>
<evidence type="ECO:0000256" key="4">
    <source>
        <dbReference type="ARBA" id="ARBA00022964"/>
    </source>
</evidence>
<keyword evidence="3" id="KW-0479">Metal-binding</keyword>
<keyword evidence="4 10" id="KW-0223">Dioxygenase</keyword>
<dbReference type="InterPro" id="IPR001663">
    <property type="entry name" value="Rng_hydr_dOase-A"/>
</dbReference>
<feature type="domain" description="Rieske" evidence="9">
    <location>
        <begin position="44"/>
        <end position="142"/>
    </location>
</feature>
<name>A0A916XA48_9HYPH</name>
<reference evidence="10" key="2">
    <citation type="submission" date="2020-09" db="EMBL/GenBank/DDBJ databases">
        <authorList>
            <person name="Sun Q."/>
            <person name="Zhou Y."/>
        </authorList>
    </citation>
    <scope>NUCLEOTIDE SEQUENCE</scope>
    <source>
        <strain evidence="10">CGMCC 1.12919</strain>
    </source>
</reference>
<organism evidence="10 11">
    <name type="scientific">Chelatococcus reniformis</name>
    <dbReference type="NCBI Taxonomy" id="1494448"/>
    <lineage>
        <taxon>Bacteria</taxon>
        <taxon>Pseudomonadati</taxon>
        <taxon>Pseudomonadota</taxon>
        <taxon>Alphaproteobacteria</taxon>
        <taxon>Hyphomicrobiales</taxon>
        <taxon>Chelatococcaceae</taxon>
        <taxon>Chelatococcus</taxon>
    </lineage>
</organism>
<dbReference type="Pfam" id="PF00355">
    <property type="entry name" value="Rieske"/>
    <property type="match status" value="1"/>
</dbReference>
<gene>
    <name evidence="10" type="ORF">GCM10010994_17050</name>
</gene>
<dbReference type="Pfam" id="PF00848">
    <property type="entry name" value="Ring_hydroxyl_A"/>
    <property type="match status" value="1"/>
</dbReference>
<dbReference type="PROSITE" id="PS00570">
    <property type="entry name" value="RING_HYDROXYL_ALPHA"/>
    <property type="match status" value="1"/>
</dbReference>
<dbReference type="Gene3D" id="3.90.380.10">
    <property type="entry name" value="Naphthalene 1,2-dioxygenase Alpha Subunit, Chain A, domain 1"/>
    <property type="match status" value="1"/>
</dbReference>
<dbReference type="PROSITE" id="PS51296">
    <property type="entry name" value="RIESKE"/>
    <property type="match status" value="1"/>
</dbReference>
<keyword evidence="2" id="KW-0001">2Fe-2S</keyword>
<accession>A0A916XA48</accession>
<dbReference type="Gene3D" id="2.102.10.10">
    <property type="entry name" value="Rieske [2Fe-2S] iron-sulphur domain"/>
    <property type="match status" value="1"/>
</dbReference>
<dbReference type="SUPFAM" id="SSF55961">
    <property type="entry name" value="Bet v1-like"/>
    <property type="match status" value="1"/>
</dbReference>
<evidence type="ECO:0000313" key="11">
    <source>
        <dbReference type="Proteomes" id="UP000637002"/>
    </source>
</evidence>
<evidence type="ECO:0000256" key="7">
    <source>
        <dbReference type="ARBA" id="ARBA00023014"/>
    </source>
</evidence>
<dbReference type="EMBL" id="BMGG01000003">
    <property type="protein sequence ID" value="GGC58778.1"/>
    <property type="molecule type" value="Genomic_DNA"/>
</dbReference>
<evidence type="ECO:0000256" key="8">
    <source>
        <dbReference type="ARBA" id="ARBA00023027"/>
    </source>
</evidence>
<keyword evidence="6" id="KW-0408">Iron</keyword>
<dbReference type="PRINTS" id="PR00090">
    <property type="entry name" value="RNGDIOXGNASE"/>
</dbReference>
<keyword evidence="11" id="KW-1185">Reference proteome</keyword>
<dbReference type="Proteomes" id="UP000637002">
    <property type="component" value="Unassembled WGS sequence"/>
</dbReference>
<dbReference type="InterPro" id="IPR036922">
    <property type="entry name" value="Rieske_2Fe-2S_sf"/>
</dbReference>
<dbReference type="InterPro" id="IPR017941">
    <property type="entry name" value="Rieske_2Fe-2S"/>
</dbReference>
<comment type="similarity">
    <text evidence="1">Belongs to the bacterial ring-hydroxylating dioxygenase alpha subunit family.</text>
</comment>
<dbReference type="PANTHER" id="PTHR43756">
    <property type="entry name" value="CHOLINE MONOOXYGENASE, CHLOROPLASTIC"/>
    <property type="match status" value="1"/>
</dbReference>
<dbReference type="SUPFAM" id="SSF50022">
    <property type="entry name" value="ISP domain"/>
    <property type="match status" value="1"/>
</dbReference>
<dbReference type="PANTHER" id="PTHR43756:SF1">
    <property type="entry name" value="3-PHENYLPROPIONATE_CINNAMIC ACID DIOXYGENASE SUBUNIT ALPHA"/>
    <property type="match status" value="1"/>
</dbReference>
<dbReference type="GO" id="GO:0005506">
    <property type="term" value="F:iron ion binding"/>
    <property type="evidence" value="ECO:0007669"/>
    <property type="project" value="InterPro"/>
</dbReference>
<sequence length="428" mass="48314">MERGEQPAIWVDEGQQFFKVARRNFVDPDIWTAEKARIFERCWLYLGHDSELPKPGDFLTRSVAGRNILFTRDSKGELRALLNTCPHRGAQVCRERKGNAKSFQCFYHGWVFGADGRLRSQPGEASYAEGFKARETSNMTPVPRFECYRGFAFVCFDRHVVPLDEYLSGAKEYLDIVCDHSDAGMTIVGGTQEYSIRANWKLLTENSIDGYHATTTHATYFDYLMNTTGGTTQVPVVGYGRDLGNGHAVVEGTAPWGRPVAQWIPAWGEEGRREIDTIYGRLVELHGAARADRIAKMNRNLFIFPNLVINDIMAITVRTYYPVAADYMVINAWALAPIGESARARKDRLLNFLEFLGPGGFATPDDVEALEHCQRGFANNKEAEWNDISKGMGKERPAADDELQMRAFWSQWNERMFPPPTVSKQAAA</sequence>
<protein>
    <submittedName>
        <fullName evidence="10">Aromatic-ring-hydroxylating dioxygenase subunit alpha</fullName>
    </submittedName>
</protein>
<keyword evidence="7" id="KW-0411">Iron-sulfur</keyword>
<dbReference type="CDD" id="cd03469">
    <property type="entry name" value="Rieske_RO_Alpha_N"/>
    <property type="match status" value="1"/>
</dbReference>
<dbReference type="InterPro" id="IPR015879">
    <property type="entry name" value="Ring_hydroxy_dOase_asu_C_dom"/>
</dbReference>
<proteinExistence type="inferred from homology"/>
<evidence type="ECO:0000313" key="10">
    <source>
        <dbReference type="EMBL" id="GGC58778.1"/>
    </source>
</evidence>
<dbReference type="GO" id="GO:0051213">
    <property type="term" value="F:dioxygenase activity"/>
    <property type="evidence" value="ECO:0007669"/>
    <property type="project" value="UniProtKB-KW"/>
</dbReference>
<dbReference type="AlphaFoldDB" id="A0A916XA48"/>
<comment type="caution">
    <text evidence="10">The sequence shown here is derived from an EMBL/GenBank/DDBJ whole genome shotgun (WGS) entry which is preliminary data.</text>
</comment>
<evidence type="ECO:0000256" key="1">
    <source>
        <dbReference type="ARBA" id="ARBA00008751"/>
    </source>
</evidence>
<evidence type="ECO:0000256" key="5">
    <source>
        <dbReference type="ARBA" id="ARBA00023002"/>
    </source>
</evidence>
<dbReference type="CDD" id="cd08879">
    <property type="entry name" value="RHO_alpha_C_AntDO-like"/>
    <property type="match status" value="1"/>
</dbReference>
<keyword evidence="8" id="KW-0520">NAD</keyword>
<keyword evidence="5" id="KW-0560">Oxidoreductase</keyword>
<reference evidence="10" key="1">
    <citation type="journal article" date="2014" name="Int. J. Syst. Evol. Microbiol.">
        <title>Complete genome sequence of Corynebacterium casei LMG S-19264T (=DSM 44701T), isolated from a smear-ripened cheese.</title>
        <authorList>
            <consortium name="US DOE Joint Genome Institute (JGI-PGF)"/>
            <person name="Walter F."/>
            <person name="Albersmeier A."/>
            <person name="Kalinowski J."/>
            <person name="Ruckert C."/>
        </authorList>
    </citation>
    <scope>NUCLEOTIDE SEQUENCE</scope>
    <source>
        <strain evidence="10">CGMCC 1.12919</strain>
    </source>
</reference>
<dbReference type="GO" id="GO:0051537">
    <property type="term" value="F:2 iron, 2 sulfur cluster binding"/>
    <property type="evidence" value="ECO:0007669"/>
    <property type="project" value="UniProtKB-KW"/>
</dbReference>
<dbReference type="RefSeq" id="WP_188608745.1">
    <property type="nucleotide sequence ID" value="NZ_BMGG01000003.1"/>
</dbReference>
<evidence type="ECO:0000259" key="9">
    <source>
        <dbReference type="PROSITE" id="PS51296"/>
    </source>
</evidence>
<evidence type="ECO:0000256" key="2">
    <source>
        <dbReference type="ARBA" id="ARBA00022714"/>
    </source>
</evidence>